<sequence>MGSHSFYKNTENTPSRTHQQTKKLQGGERQRAGGGALKRGQRGERRVRDGGDAELAGVNGSLETKGVVREVGWEGNEGEQEEAGGMRECGKEEIGTGPRGEGVRAGSGMTACYDIPLISRDERMRKP</sequence>
<feature type="compositionally biased region" description="Basic and acidic residues" evidence="1">
    <location>
        <begin position="41"/>
        <end position="51"/>
    </location>
</feature>
<comment type="caution">
    <text evidence="2">The sequence shown here is derived from an EMBL/GenBank/DDBJ whole genome shotgun (WGS) entry which is preliminary data.</text>
</comment>
<dbReference type="EMBL" id="VSRR010000729">
    <property type="protein sequence ID" value="MPC19004.1"/>
    <property type="molecule type" value="Genomic_DNA"/>
</dbReference>
<dbReference type="AlphaFoldDB" id="A0A5B7DCL1"/>
<name>A0A5B7DCL1_PORTR</name>
<evidence type="ECO:0000313" key="3">
    <source>
        <dbReference type="Proteomes" id="UP000324222"/>
    </source>
</evidence>
<feature type="compositionally biased region" description="Polar residues" evidence="1">
    <location>
        <begin position="1"/>
        <end position="18"/>
    </location>
</feature>
<organism evidence="2 3">
    <name type="scientific">Portunus trituberculatus</name>
    <name type="common">Swimming crab</name>
    <name type="synonym">Neptunus trituberculatus</name>
    <dbReference type="NCBI Taxonomy" id="210409"/>
    <lineage>
        <taxon>Eukaryota</taxon>
        <taxon>Metazoa</taxon>
        <taxon>Ecdysozoa</taxon>
        <taxon>Arthropoda</taxon>
        <taxon>Crustacea</taxon>
        <taxon>Multicrustacea</taxon>
        <taxon>Malacostraca</taxon>
        <taxon>Eumalacostraca</taxon>
        <taxon>Eucarida</taxon>
        <taxon>Decapoda</taxon>
        <taxon>Pleocyemata</taxon>
        <taxon>Brachyura</taxon>
        <taxon>Eubrachyura</taxon>
        <taxon>Portunoidea</taxon>
        <taxon>Portunidae</taxon>
        <taxon>Portuninae</taxon>
        <taxon>Portunus</taxon>
    </lineage>
</organism>
<feature type="region of interest" description="Disordered" evidence="1">
    <location>
        <begin position="1"/>
        <end position="107"/>
    </location>
</feature>
<evidence type="ECO:0000313" key="2">
    <source>
        <dbReference type="EMBL" id="MPC19004.1"/>
    </source>
</evidence>
<reference evidence="2 3" key="1">
    <citation type="submission" date="2019-05" db="EMBL/GenBank/DDBJ databases">
        <title>Another draft genome of Portunus trituberculatus and its Hox gene families provides insights of decapod evolution.</title>
        <authorList>
            <person name="Jeong J.-H."/>
            <person name="Song I."/>
            <person name="Kim S."/>
            <person name="Choi T."/>
            <person name="Kim D."/>
            <person name="Ryu S."/>
            <person name="Kim W."/>
        </authorList>
    </citation>
    <scope>NUCLEOTIDE SEQUENCE [LARGE SCALE GENOMIC DNA]</scope>
    <source>
        <tissue evidence="2">Muscle</tissue>
    </source>
</reference>
<evidence type="ECO:0000256" key="1">
    <source>
        <dbReference type="SAM" id="MobiDB-lite"/>
    </source>
</evidence>
<gene>
    <name evidence="2" type="ORF">E2C01_011907</name>
</gene>
<proteinExistence type="predicted"/>
<feature type="compositionally biased region" description="Basic and acidic residues" evidence="1">
    <location>
        <begin position="84"/>
        <end position="94"/>
    </location>
</feature>
<dbReference type="Proteomes" id="UP000324222">
    <property type="component" value="Unassembled WGS sequence"/>
</dbReference>
<keyword evidence="3" id="KW-1185">Reference proteome</keyword>
<protein>
    <submittedName>
        <fullName evidence="2">Uncharacterized protein</fullName>
    </submittedName>
</protein>
<accession>A0A5B7DCL1</accession>